<dbReference type="Gramene" id="TVT97259">
    <property type="protein sequence ID" value="TVT97259"/>
    <property type="gene ID" value="EJB05_57506"/>
</dbReference>
<dbReference type="PANTHER" id="PTHR33919:SF11">
    <property type="entry name" value="EXPRESSED PROTEIN"/>
    <property type="match status" value="1"/>
</dbReference>
<reference evidence="1 2" key="1">
    <citation type="journal article" date="2019" name="Sci. Rep.">
        <title>A high-quality genome of Eragrostis curvula grass provides insights into Poaceae evolution and supports new strategies to enhance forage quality.</title>
        <authorList>
            <person name="Carballo J."/>
            <person name="Santos B.A.C.M."/>
            <person name="Zappacosta D."/>
            <person name="Garbus I."/>
            <person name="Selva J.P."/>
            <person name="Gallo C.A."/>
            <person name="Diaz A."/>
            <person name="Albertini E."/>
            <person name="Caccamo M."/>
            <person name="Echenique V."/>
        </authorList>
    </citation>
    <scope>NUCLEOTIDE SEQUENCE [LARGE SCALE GENOMIC DNA]</scope>
    <source>
        <strain evidence="2">cv. Victoria</strain>
        <tissue evidence="1">Leaf</tissue>
    </source>
</reference>
<dbReference type="AlphaFoldDB" id="A0A5J9SDQ7"/>
<evidence type="ECO:0000313" key="2">
    <source>
        <dbReference type="Proteomes" id="UP000324897"/>
    </source>
</evidence>
<gene>
    <name evidence="1" type="ORF">EJB05_57506</name>
</gene>
<comment type="caution">
    <text evidence="1">The sequence shown here is derived from an EMBL/GenBank/DDBJ whole genome shotgun (WGS) entry which is preliminary data.</text>
</comment>
<proteinExistence type="predicted"/>
<sequence length="139" mass="14707">MSSTLASRAAALRSAAKARPWVDYVPVCGALGAIAMSATLGLGTAAHEVAHAPNVRLDKKKREAVPEFAAPELAVDEAERYLNRSLFRRAARVVQGEGLAPVTAKKAVTLKDAGVEPPGIERTREEVLGNFCKRNATSA</sequence>
<dbReference type="EMBL" id="RWGY01001049">
    <property type="protein sequence ID" value="TVT97259.1"/>
    <property type="molecule type" value="Genomic_DNA"/>
</dbReference>
<dbReference type="Proteomes" id="UP000324897">
    <property type="component" value="Unassembled WGS sequence"/>
</dbReference>
<dbReference type="PANTHER" id="PTHR33919">
    <property type="entry name" value="OS09G0127700 PROTEIN"/>
    <property type="match status" value="1"/>
</dbReference>
<keyword evidence="2" id="KW-1185">Reference proteome</keyword>
<accession>A0A5J9SDQ7</accession>
<evidence type="ECO:0000313" key="1">
    <source>
        <dbReference type="EMBL" id="TVT97259.1"/>
    </source>
</evidence>
<dbReference type="OrthoDB" id="2013913at2759"/>
<name>A0A5J9SDQ7_9POAL</name>
<organism evidence="1 2">
    <name type="scientific">Eragrostis curvula</name>
    <name type="common">weeping love grass</name>
    <dbReference type="NCBI Taxonomy" id="38414"/>
    <lineage>
        <taxon>Eukaryota</taxon>
        <taxon>Viridiplantae</taxon>
        <taxon>Streptophyta</taxon>
        <taxon>Embryophyta</taxon>
        <taxon>Tracheophyta</taxon>
        <taxon>Spermatophyta</taxon>
        <taxon>Magnoliopsida</taxon>
        <taxon>Liliopsida</taxon>
        <taxon>Poales</taxon>
        <taxon>Poaceae</taxon>
        <taxon>PACMAD clade</taxon>
        <taxon>Chloridoideae</taxon>
        <taxon>Eragrostideae</taxon>
        <taxon>Eragrostidinae</taxon>
        <taxon>Eragrostis</taxon>
    </lineage>
</organism>
<protein>
    <submittedName>
        <fullName evidence="1">Uncharacterized protein</fullName>
    </submittedName>
</protein>
<feature type="non-terminal residue" evidence="1">
    <location>
        <position position="1"/>
    </location>
</feature>